<sequence>MTEPEDQWDAVVVGAGMGGLVCAAYLATSGKRVLVLEQHDVAGGNSHVFRRRRAYEFDVGVHYLGDCGPDGVLPAILAGVGLADRVKFREMDPDGYDRIVLPGLEVDVPADWPTLRTRLRQAFPEDATAIDSFLDISQAIGAELRAGLLSESEVSPSDLARRTPEVVRWNNRPLTELFDHCGLPVRARTVLSAQTLNFGMGPDQISVSMHASVTDHYLRGSYYPEGGSQVMAASLVETIEAHGGALRTKSRVGRILVEQGRAGGVELVGGERIKAPLVVSNADFPRTVLELVGPDHFPPALVARTRETEMALPLAVAYVGLDIDLGDRRNANLLWHRGEDISESYRQLATGDWDELPALFVSFASIKDPGSRAVCPEGHSNFQVLVMCPPGYEQWGVREGPSSGGRYRRNADYRAAKDRLTEAIVRGTETAIGPFREHITHLEVATPLTQERYTRSTGGVSFGMTRWGGQIARPDVRTSVSGLFVVGQSTRYGTGIAGVAISGIACAGEILGRRLLSEVHRGAVFADRELLPERLPGWDPLRVSRGTARRNARGLAGSGRGAR</sequence>
<dbReference type="InterPro" id="IPR052206">
    <property type="entry name" value="Retinol_saturase"/>
</dbReference>
<comment type="caution">
    <text evidence="7">The sequence shown here is derived from an EMBL/GenBank/DDBJ whole genome shotgun (WGS) entry which is preliminary data.</text>
</comment>
<keyword evidence="2" id="KW-0732">Signal</keyword>
<evidence type="ECO:0000256" key="4">
    <source>
        <dbReference type="ARBA" id="ARBA00022857"/>
    </source>
</evidence>
<dbReference type="PANTHER" id="PTHR46091:SF3">
    <property type="entry name" value="AMINE OXIDASE DOMAIN-CONTAINING PROTEIN"/>
    <property type="match status" value="1"/>
</dbReference>
<evidence type="ECO:0000256" key="2">
    <source>
        <dbReference type="ARBA" id="ARBA00022729"/>
    </source>
</evidence>
<dbReference type="Proteomes" id="UP000187486">
    <property type="component" value="Unassembled WGS sequence"/>
</dbReference>
<dbReference type="STRING" id="76021.BS329_20535"/>
<dbReference type="InterPro" id="IPR002937">
    <property type="entry name" value="Amino_oxidase"/>
</dbReference>
<keyword evidence="4" id="KW-0521">NADP</keyword>
<keyword evidence="5" id="KW-0520">NAD</keyword>
<dbReference type="OrthoDB" id="9774675at2"/>
<dbReference type="InterPro" id="IPR036188">
    <property type="entry name" value="FAD/NAD-bd_sf"/>
</dbReference>
<keyword evidence="3" id="KW-0274">FAD</keyword>
<dbReference type="Gene3D" id="3.50.50.60">
    <property type="entry name" value="FAD/NAD(P)-binding domain"/>
    <property type="match status" value="2"/>
</dbReference>
<name>A0A1R0KQQ5_9PSEU</name>
<keyword evidence="8" id="KW-1185">Reference proteome</keyword>
<evidence type="ECO:0000313" key="7">
    <source>
        <dbReference type="EMBL" id="OLZ50020.1"/>
    </source>
</evidence>
<dbReference type="RefSeq" id="WP_076162871.1">
    <property type="nucleotide sequence ID" value="NZ_JBEZVB010000014.1"/>
</dbReference>
<gene>
    <name evidence="7" type="ORF">BS329_20535</name>
</gene>
<evidence type="ECO:0000313" key="8">
    <source>
        <dbReference type="Proteomes" id="UP000187486"/>
    </source>
</evidence>
<evidence type="ECO:0000259" key="6">
    <source>
        <dbReference type="Pfam" id="PF01593"/>
    </source>
</evidence>
<dbReference type="AlphaFoldDB" id="A0A1R0KQQ5"/>
<evidence type="ECO:0000256" key="1">
    <source>
        <dbReference type="ARBA" id="ARBA00022630"/>
    </source>
</evidence>
<dbReference type="GO" id="GO:0016491">
    <property type="term" value="F:oxidoreductase activity"/>
    <property type="evidence" value="ECO:0007669"/>
    <property type="project" value="InterPro"/>
</dbReference>
<keyword evidence="1" id="KW-0285">Flavoprotein</keyword>
<proteinExistence type="predicted"/>
<dbReference type="Pfam" id="PF01593">
    <property type="entry name" value="Amino_oxidase"/>
    <property type="match status" value="1"/>
</dbReference>
<evidence type="ECO:0000256" key="5">
    <source>
        <dbReference type="ARBA" id="ARBA00023027"/>
    </source>
</evidence>
<accession>A0A1R0KQQ5</accession>
<protein>
    <submittedName>
        <fullName evidence="7">Phytoene dehydrogenase</fullName>
    </submittedName>
</protein>
<reference evidence="7 8" key="1">
    <citation type="submission" date="2016-01" db="EMBL/GenBank/DDBJ databases">
        <title>Amycolatopsis coloradensis genome sequencing and assembly.</title>
        <authorList>
            <person name="Mayilraj S."/>
        </authorList>
    </citation>
    <scope>NUCLEOTIDE SEQUENCE [LARGE SCALE GENOMIC DNA]</scope>
    <source>
        <strain evidence="7 8">DSM 44225</strain>
    </source>
</reference>
<feature type="domain" description="Amine oxidase" evidence="6">
    <location>
        <begin position="17"/>
        <end position="511"/>
    </location>
</feature>
<evidence type="ECO:0000256" key="3">
    <source>
        <dbReference type="ARBA" id="ARBA00022827"/>
    </source>
</evidence>
<organism evidence="7 8">
    <name type="scientific">Amycolatopsis coloradensis</name>
    <dbReference type="NCBI Taxonomy" id="76021"/>
    <lineage>
        <taxon>Bacteria</taxon>
        <taxon>Bacillati</taxon>
        <taxon>Actinomycetota</taxon>
        <taxon>Actinomycetes</taxon>
        <taxon>Pseudonocardiales</taxon>
        <taxon>Pseudonocardiaceae</taxon>
        <taxon>Amycolatopsis</taxon>
    </lineage>
</organism>
<dbReference type="PANTHER" id="PTHR46091">
    <property type="entry name" value="BLR7054 PROTEIN"/>
    <property type="match status" value="1"/>
</dbReference>
<dbReference type="EMBL" id="MQUQ01000011">
    <property type="protein sequence ID" value="OLZ50020.1"/>
    <property type="molecule type" value="Genomic_DNA"/>
</dbReference>
<dbReference type="SUPFAM" id="SSF51905">
    <property type="entry name" value="FAD/NAD(P)-binding domain"/>
    <property type="match status" value="1"/>
</dbReference>